<feature type="domain" description="AB hydrolase-1" evidence="1">
    <location>
        <begin position="12"/>
        <end position="256"/>
    </location>
</feature>
<dbReference type="InterPro" id="IPR000073">
    <property type="entry name" value="AB_hydrolase_1"/>
</dbReference>
<keyword evidence="3" id="KW-1185">Reference proteome</keyword>
<dbReference type="Gene3D" id="3.40.50.1820">
    <property type="entry name" value="alpha/beta hydrolase"/>
    <property type="match status" value="1"/>
</dbReference>
<dbReference type="EMBL" id="LT670847">
    <property type="protein sequence ID" value="SHM34642.1"/>
    <property type="molecule type" value="Genomic_DNA"/>
</dbReference>
<dbReference type="Proteomes" id="UP000190911">
    <property type="component" value="Chromosome I"/>
</dbReference>
<dbReference type="InterPro" id="IPR050228">
    <property type="entry name" value="Carboxylesterase_BioH"/>
</dbReference>
<dbReference type="STRING" id="29571.SAMN05878437_2491"/>
<dbReference type="RefSeq" id="WP_079554073.1">
    <property type="nucleotide sequence ID" value="NZ_LT670847.1"/>
</dbReference>
<reference evidence="2 3" key="1">
    <citation type="submission" date="2016-11" db="EMBL/GenBank/DDBJ databases">
        <authorList>
            <person name="Jaros S."/>
            <person name="Januszkiewicz K."/>
            <person name="Wedrychowicz H."/>
        </authorList>
    </citation>
    <scope>NUCLEOTIDE SEQUENCE [LARGE SCALE GENOMIC DNA]</scope>
    <source>
        <strain evidence="2 3">ACAM 12</strain>
    </source>
</reference>
<dbReference type="InParanoid" id="A0A1M7I1J3"/>
<dbReference type="InterPro" id="IPR029058">
    <property type="entry name" value="AB_hydrolase_fold"/>
</dbReference>
<proteinExistence type="predicted"/>
<dbReference type="AlphaFoldDB" id="A0A1M7I1J3"/>
<dbReference type="SUPFAM" id="SSF53474">
    <property type="entry name" value="alpha/beta-Hydrolases"/>
    <property type="match status" value="1"/>
</dbReference>
<organism evidence="2 3">
    <name type="scientific">Vreelandella subglaciescola</name>
    <dbReference type="NCBI Taxonomy" id="29571"/>
    <lineage>
        <taxon>Bacteria</taxon>
        <taxon>Pseudomonadati</taxon>
        <taxon>Pseudomonadota</taxon>
        <taxon>Gammaproteobacteria</taxon>
        <taxon>Oceanospirillales</taxon>
        <taxon>Halomonadaceae</taxon>
        <taxon>Vreelandella</taxon>
    </lineage>
</organism>
<dbReference type="PANTHER" id="PTHR43194">
    <property type="entry name" value="HYDROLASE ALPHA/BETA FOLD FAMILY"/>
    <property type="match status" value="1"/>
</dbReference>
<evidence type="ECO:0000259" key="1">
    <source>
        <dbReference type="Pfam" id="PF12697"/>
    </source>
</evidence>
<evidence type="ECO:0000313" key="2">
    <source>
        <dbReference type="EMBL" id="SHM34642.1"/>
    </source>
</evidence>
<name>A0A1M7I1J3_9GAMM</name>
<dbReference type="OrthoDB" id="5729753at2"/>
<accession>A0A1M7I1J3</accession>
<protein>
    <submittedName>
        <fullName evidence="2">Pimeloyl-ACP methyl ester carboxylesterase</fullName>
    </submittedName>
</protein>
<sequence length="273" mass="30254">MSQPTAKARPRLVFAHANGFPGLSYKSLLAPLADTFDVHPLERLGHHPDYPVNHNWGNMVDELLASLPASGERVLGVGHSLGGLLMAMAARQRPERFYGVIMLDPPMLLGIDALAMKAAKRLGFIDRITPAGKTLKRRREWPSREAMAHSLRRRGLFRSFTAEALNDYVQAGSRPLDDGRVTLAFQPEIEVEIFRHLPDDITRLPQTLGVPSVLVAGETSDLMTAARVKRLKRRGMRVLNVPGSHMFPMEYPAPTREAIRQAWAMIEAANASA</sequence>
<evidence type="ECO:0000313" key="3">
    <source>
        <dbReference type="Proteomes" id="UP000190911"/>
    </source>
</evidence>
<gene>
    <name evidence="2" type="ORF">SAMN05878437_2491</name>
</gene>
<dbReference type="PANTHER" id="PTHR43194:SF2">
    <property type="entry name" value="PEROXISOMAL MEMBRANE PROTEIN LPX1"/>
    <property type="match status" value="1"/>
</dbReference>
<dbReference type="Pfam" id="PF12697">
    <property type="entry name" value="Abhydrolase_6"/>
    <property type="match status" value="1"/>
</dbReference>